<proteinExistence type="predicted"/>
<dbReference type="GO" id="GO:0043024">
    <property type="term" value="F:ribosomal small subunit binding"/>
    <property type="evidence" value="ECO:0007669"/>
    <property type="project" value="TreeGrafter"/>
</dbReference>
<dbReference type="InterPro" id="IPR023799">
    <property type="entry name" value="RbfA_dom_sf"/>
</dbReference>
<keyword evidence="1" id="KW-0690">Ribosome biogenesis</keyword>
<dbReference type="GO" id="GO:0005829">
    <property type="term" value="C:cytosol"/>
    <property type="evidence" value="ECO:0007669"/>
    <property type="project" value="TreeGrafter"/>
</dbReference>
<accession>A0A1G2F6W5</accession>
<dbReference type="InterPro" id="IPR000238">
    <property type="entry name" value="RbfA"/>
</dbReference>
<dbReference type="PROSITE" id="PS01319">
    <property type="entry name" value="RBFA"/>
    <property type="match status" value="1"/>
</dbReference>
<reference evidence="2 3" key="1">
    <citation type="journal article" date="2016" name="Nat. Commun.">
        <title>Thousands of microbial genomes shed light on interconnected biogeochemical processes in an aquifer system.</title>
        <authorList>
            <person name="Anantharaman K."/>
            <person name="Brown C.T."/>
            <person name="Hug L.A."/>
            <person name="Sharon I."/>
            <person name="Castelle C.J."/>
            <person name="Probst A.J."/>
            <person name="Thomas B.C."/>
            <person name="Singh A."/>
            <person name="Wilkins M.J."/>
            <person name="Karaoz U."/>
            <person name="Brodie E.L."/>
            <person name="Williams K.H."/>
            <person name="Hubbard S.S."/>
            <person name="Banfield J.F."/>
        </authorList>
    </citation>
    <scope>NUCLEOTIDE SEQUENCE [LARGE SCALE GENOMIC DNA]</scope>
</reference>
<evidence type="ECO:0000313" key="3">
    <source>
        <dbReference type="Proteomes" id="UP000179099"/>
    </source>
</evidence>
<dbReference type="InterPro" id="IPR020053">
    <property type="entry name" value="Ribosome-bd_factorA_CS"/>
</dbReference>
<name>A0A1G2F6W5_9BACT</name>
<dbReference type="PANTHER" id="PTHR33515">
    <property type="entry name" value="RIBOSOME-BINDING FACTOR A, CHLOROPLASTIC-RELATED"/>
    <property type="match status" value="1"/>
</dbReference>
<protein>
    <submittedName>
        <fullName evidence="2">Ribosome-binding factor A</fullName>
    </submittedName>
</protein>
<dbReference type="Pfam" id="PF02033">
    <property type="entry name" value="RBFA"/>
    <property type="match status" value="1"/>
</dbReference>
<comment type="caution">
    <text evidence="2">The sequence shown here is derived from an EMBL/GenBank/DDBJ whole genome shotgun (WGS) entry which is preliminary data.</text>
</comment>
<evidence type="ECO:0000256" key="1">
    <source>
        <dbReference type="ARBA" id="ARBA00022517"/>
    </source>
</evidence>
<dbReference type="NCBIfam" id="TIGR00082">
    <property type="entry name" value="rbfA"/>
    <property type="match status" value="1"/>
</dbReference>
<dbReference type="Gene3D" id="3.30.300.20">
    <property type="match status" value="1"/>
</dbReference>
<dbReference type="STRING" id="1801992.A2Y98_01125"/>
<evidence type="ECO:0000313" key="2">
    <source>
        <dbReference type="EMBL" id="OGZ33522.1"/>
    </source>
</evidence>
<organism evidence="2 3">
    <name type="scientific">Candidatus Portnoybacteria bacterium RBG_19FT_COMBO_36_7</name>
    <dbReference type="NCBI Taxonomy" id="1801992"/>
    <lineage>
        <taxon>Bacteria</taxon>
        <taxon>Candidatus Portnoyibacteriota</taxon>
    </lineage>
</organism>
<dbReference type="PANTHER" id="PTHR33515:SF1">
    <property type="entry name" value="RIBOSOME-BINDING FACTOR A, CHLOROPLASTIC-RELATED"/>
    <property type="match status" value="1"/>
</dbReference>
<dbReference type="InterPro" id="IPR015946">
    <property type="entry name" value="KH_dom-like_a/b"/>
</dbReference>
<dbReference type="GO" id="GO:0006364">
    <property type="term" value="P:rRNA processing"/>
    <property type="evidence" value="ECO:0007669"/>
    <property type="project" value="InterPro"/>
</dbReference>
<dbReference type="SUPFAM" id="SSF89919">
    <property type="entry name" value="Ribosome-binding factor A, RbfA"/>
    <property type="match status" value="1"/>
</dbReference>
<dbReference type="Proteomes" id="UP000179099">
    <property type="component" value="Unassembled WGS sequence"/>
</dbReference>
<gene>
    <name evidence="2" type="ORF">A2Y98_01125</name>
</gene>
<dbReference type="EMBL" id="MHMW01000028">
    <property type="protein sequence ID" value="OGZ33522.1"/>
    <property type="molecule type" value="Genomic_DNA"/>
</dbReference>
<sequence>MPHRIERLNELIRQVLGRIILQEEDFGPAVLVTIMKVETSDDVLHSNVFLSVYPTEKGEGVLKRLNRHVFDLQQLMNKKLEMRPVPKIRFVLDKTEAEAQELDELMEK</sequence>
<dbReference type="AlphaFoldDB" id="A0A1G2F6W5"/>